<gene>
    <name evidence="1" type="ORF">CK820_G0044695</name>
</gene>
<dbReference type="EMBL" id="NBAG03000083">
    <property type="protein sequence ID" value="PNI91257.1"/>
    <property type="molecule type" value="Genomic_DNA"/>
</dbReference>
<evidence type="ECO:0000313" key="2">
    <source>
        <dbReference type="Proteomes" id="UP000236370"/>
    </source>
</evidence>
<organism evidence="1 2">
    <name type="scientific">Pan troglodytes</name>
    <name type="common">Chimpanzee</name>
    <dbReference type="NCBI Taxonomy" id="9598"/>
    <lineage>
        <taxon>Eukaryota</taxon>
        <taxon>Metazoa</taxon>
        <taxon>Chordata</taxon>
        <taxon>Craniata</taxon>
        <taxon>Vertebrata</taxon>
        <taxon>Euteleostomi</taxon>
        <taxon>Mammalia</taxon>
        <taxon>Eutheria</taxon>
        <taxon>Euarchontoglires</taxon>
        <taxon>Primates</taxon>
        <taxon>Haplorrhini</taxon>
        <taxon>Catarrhini</taxon>
        <taxon>Hominidae</taxon>
        <taxon>Pan</taxon>
    </lineage>
</organism>
<reference evidence="1 2" key="1">
    <citation type="submission" date="2017-12" db="EMBL/GenBank/DDBJ databases">
        <title>High-resolution comparative analysis of great ape genomes.</title>
        <authorList>
            <person name="Pollen A."/>
            <person name="Hastie A."/>
            <person name="Hormozdiari F."/>
            <person name="Dougherty M."/>
            <person name="Liu R."/>
            <person name="Chaisson M."/>
            <person name="Hoppe E."/>
            <person name="Hill C."/>
            <person name="Pang A."/>
            <person name="Hillier L."/>
            <person name="Baker C."/>
            <person name="Armstrong J."/>
            <person name="Shendure J."/>
            <person name="Paten B."/>
            <person name="Wilson R."/>
            <person name="Chao H."/>
            <person name="Schneider V."/>
            <person name="Ventura M."/>
            <person name="Kronenberg Z."/>
            <person name="Murali S."/>
            <person name="Gordon D."/>
            <person name="Cantsilieris S."/>
            <person name="Munson K."/>
            <person name="Nelson B."/>
            <person name="Raja A."/>
            <person name="Underwood J."/>
            <person name="Diekhans M."/>
            <person name="Fiddes I."/>
            <person name="Haussler D."/>
            <person name="Eichler E."/>
        </authorList>
    </citation>
    <scope>NUCLEOTIDE SEQUENCE [LARGE SCALE GENOMIC DNA]</scope>
    <source>
        <strain evidence="1">Yerkes chimp pedigree #C0471</strain>
    </source>
</reference>
<dbReference type="AlphaFoldDB" id="A0A2J8Q4P9"/>
<proteinExistence type="predicted"/>
<sequence>DIASSEEAINDRTVNYVLKCREVRSRASIAVAPFDHDSLYLGASNSLPGDPASCSVLGSLNLHLYRDPALLGLRCPLYPNFPEEAALEAEAELGGQPSLISLPSC</sequence>
<evidence type="ECO:0000313" key="1">
    <source>
        <dbReference type="EMBL" id="PNI91257.1"/>
    </source>
</evidence>
<accession>A0A2J8Q4P9</accession>
<dbReference type="PANTHER" id="PTHR45845">
    <property type="entry name" value="RHO GUANINE NUCLEOTIDE EXCHANGE FACTOR-RELATED"/>
    <property type="match status" value="1"/>
</dbReference>
<dbReference type="PANTHER" id="PTHR45845:SF4">
    <property type="entry name" value="PLECKSTRIN HOMOLOGY DOMAIN CONTAINING, FAMILY G (WITH RHOGEF DOMAIN) MEMBER 4"/>
    <property type="match status" value="1"/>
</dbReference>
<comment type="caution">
    <text evidence="1">The sequence shown here is derived from an EMBL/GenBank/DDBJ whole genome shotgun (WGS) entry which is preliminary data.</text>
</comment>
<name>A0A2J8Q4P9_PANTR</name>
<dbReference type="Proteomes" id="UP000236370">
    <property type="component" value="Unassembled WGS sequence"/>
</dbReference>
<protein>
    <submittedName>
        <fullName evidence="1">PLEKHG4 isoform 7</fullName>
    </submittedName>
</protein>
<dbReference type="InterPro" id="IPR052231">
    <property type="entry name" value="Rho_GEF_signaling-related"/>
</dbReference>
<feature type="non-terminal residue" evidence="1">
    <location>
        <position position="1"/>
    </location>
</feature>